<dbReference type="InterPro" id="IPR024529">
    <property type="entry name" value="ECF_trnsprt_substrate-spec"/>
</dbReference>
<dbReference type="NCBIfam" id="TIGR04518">
    <property type="entry name" value="ECF_S_folT_fam"/>
    <property type="match status" value="1"/>
</dbReference>
<dbReference type="Gene3D" id="1.10.1760.20">
    <property type="match status" value="1"/>
</dbReference>
<sequence length="192" mass="21511">MSVQNSTSVRDTWTLPKLDIRQFVVLALLMGLDLALGKLTVGTNVLKVSFVFVAMSLIAKWYGPIWTMFIAAILDVVNATIVNPSGTFFLGFTLSAIVAAFIYALFYYEQLHVSWLRILMAVGLITLVVNVGLNTVWLFIMYSHVHTVDSFITLLIPRAIKSAMMYPIQVIITYAFLNNTAVKQATKQIFHK</sequence>
<dbReference type="RefSeq" id="WP_014973579.1">
    <property type="nucleotide sequence ID" value="NZ_CP042374.1"/>
</dbReference>
<protein>
    <submittedName>
        <fullName evidence="2">Folate family ECF transporter S component</fullName>
    </submittedName>
</protein>
<keyword evidence="1" id="KW-0812">Transmembrane</keyword>
<keyword evidence="1" id="KW-0472">Membrane</keyword>
<feature type="transmembrane region" description="Helical" evidence="1">
    <location>
        <begin position="118"/>
        <end position="143"/>
    </location>
</feature>
<gene>
    <name evidence="2" type="ORF">FGL89_04660</name>
</gene>
<dbReference type="InterPro" id="IPR030949">
    <property type="entry name" value="ECF_S_folate_fam"/>
</dbReference>
<evidence type="ECO:0000256" key="1">
    <source>
        <dbReference type="SAM" id="Phobius"/>
    </source>
</evidence>
<reference evidence="2 3" key="1">
    <citation type="submission" date="2019-06" db="EMBL/GenBank/DDBJ databases">
        <title>Genome analyses of bacteria isolated from kimchi.</title>
        <authorList>
            <person name="Lee S."/>
            <person name="Ahn S."/>
            <person name="Roh S."/>
        </authorList>
    </citation>
    <scope>NUCLEOTIDE SEQUENCE [LARGE SCALE GENOMIC DNA]</scope>
    <source>
        <strain evidence="2 3">CBA3620</strain>
    </source>
</reference>
<feature type="transmembrane region" description="Helical" evidence="1">
    <location>
        <begin position="48"/>
        <end position="74"/>
    </location>
</feature>
<evidence type="ECO:0000313" key="2">
    <source>
        <dbReference type="EMBL" id="QEA33475.1"/>
    </source>
</evidence>
<proteinExistence type="predicted"/>
<name>A0AAE6IJH9_LEUCA</name>
<keyword evidence="1" id="KW-1133">Transmembrane helix</keyword>
<evidence type="ECO:0000313" key="3">
    <source>
        <dbReference type="Proteomes" id="UP000321332"/>
    </source>
</evidence>
<dbReference type="AlphaFoldDB" id="A0AAE6IJH9"/>
<dbReference type="Proteomes" id="UP000321332">
    <property type="component" value="Chromosome"/>
</dbReference>
<dbReference type="GeneID" id="61187028"/>
<dbReference type="Pfam" id="PF12822">
    <property type="entry name" value="ECF_trnsprt"/>
    <property type="match status" value="1"/>
</dbReference>
<dbReference type="GO" id="GO:0022857">
    <property type="term" value="F:transmembrane transporter activity"/>
    <property type="evidence" value="ECO:0007669"/>
    <property type="project" value="InterPro"/>
</dbReference>
<dbReference type="EMBL" id="CP042374">
    <property type="protein sequence ID" value="QEA33475.1"/>
    <property type="molecule type" value="Genomic_DNA"/>
</dbReference>
<dbReference type="OMA" id="WLHIMYG"/>
<accession>A0AAE6IJH9</accession>
<feature type="transmembrane region" description="Helical" evidence="1">
    <location>
        <begin position="163"/>
        <end position="182"/>
    </location>
</feature>
<organism evidence="2 3">
    <name type="scientific">Leuconostoc carnosum</name>
    <dbReference type="NCBI Taxonomy" id="1252"/>
    <lineage>
        <taxon>Bacteria</taxon>
        <taxon>Bacillati</taxon>
        <taxon>Bacillota</taxon>
        <taxon>Bacilli</taxon>
        <taxon>Lactobacillales</taxon>
        <taxon>Lactobacillaceae</taxon>
        <taxon>Leuconostoc</taxon>
    </lineage>
</organism>
<feature type="transmembrane region" description="Helical" evidence="1">
    <location>
        <begin position="20"/>
        <end position="36"/>
    </location>
</feature>
<feature type="transmembrane region" description="Helical" evidence="1">
    <location>
        <begin position="86"/>
        <end position="106"/>
    </location>
</feature>